<dbReference type="PROSITE" id="PS50104">
    <property type="entry name" value="TIR"/>
    <property type="match status" value="1"/>
</dbReference>
<dbReference type="FunFam" id="3.40.50.10140:FF:000007">
    <property type="entry name" value="Disease resistance protein (TIR-NBS-LRR class)"/>
    <property type="match status" value="1"/>
</dbReference>
<dbReference type="AlphaFoldDB" id="A0AAP0DEY2"/>
<keyword evidence="2" id="KW-0677">Repeat</keyword>
<evidence type="ECO:0000256" key="1">
    <source>
        <dbReference type="ARBA" id="ARBA00022614"/>
    </source>
</evidence>
<dbReference type="Pfam" id="PF01582">
    <property type="entry name" value="TIR"/>
    <property type="match status" value="1"/>
</dbReference>
<dbReference type="Gene3D" id="3.40.50.10140">
    <property type="entry name" value="Toll/interleukin-1 receptor homology (TIR) domain"/>
    <property type="match status" value="1"/>
</dbReference>
<evidence type="ECO:0000256" key="2">
    <source>
        <dbReference type="ARBA" id="ARBA00022737"/>
    </source>
</evidence>
<sequence>MASSSTSSHPAPAASSRSYKYDVFLSFRGDDTRKTFVDHFYSALVDRLIHTYKDDKSLPRGDTIGPSLFKGVEESRIAVIIFSKNYADSSWCLEELAYIMKERDERGLIVMPIFYHVDPSEVRKQIGDFGKAFAKQEVENVAKAESWKKVLVNASNIAGWEPKNIANGHESEVIKEIAERILDRLFSLHSDVDENLVGMTTRLQDLKSLLKIGSDGVRMVGIWGIGGSGKTTLASSLYKEISNHFQGHCIVDNIRVESSKPGGLKALQQNILSSVLKTQRQVQSVEEGKGLIKSRLCKSNVLMLLDDVNHLDQLEALAGSHNWFGNGSRIVITTKDEHLLRTHNVDEENSTEGYETLSLSAVSYAAGLPLALKVLGSFLYDKDKSEWKSALDKLKVIPDLEVMGILKTSYDGLETYQKELFLDIACFWRGRSTHNAMEILEACNFYPQIGITVLRQKALITIVDGRFDMHDLIEEMGHYIVRGEHPNNPEKHSRLWKDEEITNMCYGEATMVKDNHKIEAIRYAHDLSTDYSPHFFKTVSNLKKLRWLSVCLRHDNYNNFKGPTFLSNELRHIEWEGYPASSLPKNFQPQKLVALVLTNSMQKQVWKGCKGKAVENGSMILRLGDHAIPKVFTPALTRGWKCRLQLHENWCNDFSGFLICAAYTRYGGYGPSVRIIIQEAEIGIDSEDDVEWEGSDDDVFREGSDSTWVVYVSFDLLKQSVWWDQAYKAISFAIKSGIKDSSGFGVRLVPKTSRSETSIHSSSSDHYTPKFKIEQDSKSDYLVISFNVEHLVTYR</sequence>
<dbReference type="InterPro" id="IPR003593">
    <property type="entry name" value="AAA+_ATPase"/>
</dbReference>
<dbReference type="Proteomes" id="UP001408789">
    <property type="component" value="Unassembled WGS sequence"/>
</dbReference>
<dbReference type="InterPro" id="IPR036390">
    <property type="entry name" value="WH_DNA-bd_sf"/>
</dbReference>
<keyword evidence="4" id="KW-0520">NAD</keyword>
<protein>
    <recommendedName>
        <fullName evidence="5">TIR domain-containing protein</fullName>
    </recommendedName>
</protein>
<proteinExistence type="predicted"/>
<comment type="caution">
    <text evidence="6">The sequence shown here is derived from an EMBL/GenBank/DDBJ whole genome shotgun (WGS) entry which is preliminary data.</text>
</comment>
<dbReference type="InterPro" id="IPR044974">
    <property type="entry name" value="Disease_R_plants"/>
</dbReference>
<organism evidence="6 7">
    <name type="scientific">Deinandra increscens subsp. villosa</name>
    <dbReference type="NCBI Taxonomy" id="3103831"/>
    <lineage>
        <taxon>Eukaryota</taxon>
        <taxon>Viridiplantae</taxon>
        <taxon>Streptophyta</taxon>
        <taxon>Embryophyta</taxon>
        <taxon>Tracheophyta</taxon>
        <taxon>Spermatophyta</taxon>
        <taxon>Magnoliopsida</taxon>
        <taxon>eudicotyledons</taxon>
        <taxon>Gunneridae</taxon>
        <taxon>Pentapetalae</taxon>
        <taxon>asterids</taxon>
        <taxon>campanulids</taxon>
        <taxon>Asterales</taxon>
        <taxon>Asteraceae</taxon>
        <taxon>Asteroideae</taxon>
        <taxon>Heliantheae alliance</taxon>
        <taxon>Madieae</taxon>
        <taxon>Madiinae</taxon>
        <taxon>Deinandra</taxon>
    </lineage>
</organism>
<dbReference type="SMART" id="SM00255">
    <property type="entry name" value="TIR"/>
    <property type="match status" value="1"/>
</dbReference>
<dbReference type="InterPro" id="IPR058192">
    <property type="entry name" value="WHD_ROQ1-like"/>
</dbReference>
<dbReference type="InterPro" id="IPR000157">
    <property type="entry name" value="TIR_dom"/>
</dbReference>
<feature type="domain" description="TIR" evidence="5">
    <location>
        <begin position="19"/>
        <end position="185"/>
    </location>
</feature>
<dbReference type="SUPFAM" id="SSF52540">
    <property type="entry name" value="P-loop containing nucleoside triphosphate hydrolases"/>
    <property type="match status" value="1"/>
</dbReference>
<dbReference type="InterPro" id="IPR027417">
    <property type="entry name" value="P-loop_NTPase"/>
</dbReference>
<dbReference type="Pfam" id="PF00931">
    <property type="entry name" value="NB-ARC"/>
    <property type="match status" value="1"/>
</dbReference>
<evidence type="ECO:0000256" key="4">
    <source>
        <dbReference type="ARBA" id="ARBA00023027"/>
    </source>
</evidence>
<dbReference type="GO" id="GO:0006952">
    <property type="term" value="P:defense response"/>
    <property type="evidence" value="ECO:0007669"/>
    <property type="project" value="UniProtKB-KW"/>
</dbReference>
<accession>A0AAP0DEY2</accession>
<keyword evidence="7" id="KW-1185">Reference proteome</keyword>
<reference evidence="6 7" key="1">
    <citation type="submission" date="2024-04" db="EMBL/GenBank/DDBJ databases">
        <title>The reference genome of an endangered Asteraceae, Deinandra increscens subsp. villosa, native to the Central Coast of California.</title>
        <authorList>
            <person name="Guilliams M."/>
            <person name="Hasenstab-Lehman K."/>
            <person name="Meyer R."/>
            <person name="Mcevoy S."/>
        </authorList>
    </citation>
    <scope>NUCLEOTIDE SEQUENCE [LARGE SCALE GENOMIC DNA]</scope>
    <source>
        <tissue evidence="6">Leaf</tissue>
    </source>
</reference>
<dbReference type="PANTHER" id="PTHR11017:SF340">
    <property type="entry name" value="NB-ARC-RELATED"/>
    <property type="match status" value="1"/>
</dbReference>
<dbReference type="GO" id="GO:0007165">
    <property type="term" value="P:signal transduction"/>
    <property type="evidence" value="ECO:0007669"/>
    <property type="project" value="InterPro"/>
</dbReference>
<keyword evidence="3" id="KW-0611">Plant defense</keyword>
<dbReference type="PRINTS" id="PR00364">
    <property type="entry name" value="DISEASERSIST"/>
</dbReference>
<name>A0AAP0DEY2_9ASTR</name>
<dbReference type="SUPFAM" id="SSF46785">
    <property type="entry name" value="Winged helix' DNA-binding domain"/>
    <property type="match status" value="1"/>
</dbReference>
<dbReference type="SMART" id="SM00382">
    <property type="entry name" value="AAA"/>
    <property type="match status" value="1"/>
</dbReference>
<dbReference type="EMBL" id="JBCNJP010000012">
    <property type="protein sequence ID" value="KAK9069863.1"/>
    <property type="molecule type" value="Genomic_DNA"/>
</dbReference>
<dbReference type="InterPro" id="IPR035897">
    <property type="entry name" value="Toll_tir_struct_dom_sf"/>
</dbReference>
<dbReference type="GO" id="GO:0043531">
    <property type="term" value="F:ADP binding"/>
    <property type="evidence" value="ECO:0007669"/>
    <property type="project" value="InterPro"/>
</dbReference>
<evidence type="ECO:0000259" key="5">
    <source>
        <dbReference type="PROSITE" id="PS50104"/>
    </source>
</evidence>
<dbReference type="SUPFAM" id="SSF52200">
    <property type="entry name" value="Toll/Interleukin receptor TIR domain"/>
    <property type="match status" value="1"/>
</dbReference>
<evidence type="ECO:0000313" key="7">
    <source>
        <dbReference type="Proteomes" id="UP001408789"/>
    </source>
</evidence>
<dbReference type="PANTHER" id="PTHR11017">
    <property type="entry name" value="LEUCINE-RICH REPEAT-CONTAINING PROTEIN"/>
    <property type="match status" value="1"/>
</dbReference>
<evidence type="ECO:0000313" key="6">
    <source>
        <dbReference type="EMBL" id="KAK9069863.1"/>
    </source>
</evidence>
<keyword evidence="1" id="KW-0433">Leucine-rich repeat</keyword>
<dbReference type="Gene3D" id="3.40.50.300">
    <property type="entry name" value="P-loop containing nucleotide triphosphate hydrolases"/>
    <property type="match status" value="1"/>
</dbReference>
<evidence type="ECO:0000256" key="3">
    <source>
        <dbReference type="ARBA" id="ARBA00022821"/>
    </source>
</evidence>
<gene>
    <name evidence="6" type="ORF">SSX86_010259</name>
</gene>
<dbReference type="Pfam" id="PF23282">
    <property type="entry name" value="WHD_ROQ1"/>
    <property type="match status" value="1"/>
</dbReference>
<dbReference type="InterPro" id="IPR002182">
    <property type="entry name" value="NB-ARC"/>
</dbReference>